<dbReference type="Proteomes" id="UP000218890">
    <property type="component" value="Chromosome"/>
</dbReference>
<keyword evidence="2" id="KW-1185">Reference proteome</keyword>
<dbReference type="EMBL" id="AP017372">
    <property type="protein sequence ID" value="BBE11124.1"/>
    <property type="molecule type" value="Genomic_DNA"/>
</dbReference>
<gene>
    <name evidence="1" type="ORF">HH1059_17700</name>
</gene>
<protein>
    <submittedName>
        <fullName evidence="1">Uncharacterized protein</fullName>
    </submittedName>
</protein>
<evidence type="ECO:0000313" key="2">
    <source>
        <dbReference type="Proteomes" id="UP000218890"/>
    </source>
</evidence>
<dbReference type="KEGG" id="hhk:HH1059_17700"/>
<proteinExistence type="predicted"/>
<name>A0A2Z6F010_HALHR</name>
<accession>A0A2Z6F010</accession>
<reference evidence="1" key="1">
    <citation type="submission" date="2016-02" db="EMBL/GenBank/DDBJ databases">
        <title>Halorhodospira halochloris DSM-1059 complete genome, version 2.</title>
        <authorList>
            <person name="Tsukatani Y."/>
        </authorList>
    </citation>
    <scope>NUCLEOTIDE SEQUENCE</scope>
    <source>
        <strain evidence="1">DSM 1059</strain>
    </source>
</reference>
<sequence>MRAPYGALWLRNAASLKAREVAWTAPHISLMGSVGGIRELIGPTTQRVQLPHRVLPHRVQAVGNKS</sequence>
<organism evidence="1 2">
    <name type="scientific">Halorhodospira halochloris</name>
    <name type="common">Ectothiorhodospira halochloris</name>
    <dbReference type="NCBI Taxonomy" id="1052"/>
    <lineage>
        <taxon>Bacteria</taxon>
        <taxon>Pseudomonadati</taxon>
        <taxon>Pseudomonadota</taxon>
        <taxon>Gammaproteobacteria</taxon>
        <taxon>Chromatiales</taxon>
        <taxon>Ectothiorhodospiraceae</taxon>
        <taxon>Halorhodospira</taxon>
    </lineage>
</organism>
<evidence type="ECO:0000313" key="1">
    <source>
        <dbReference type="EMBL" id="BBE11124.1"/>
    </source>
</evidence>
<dbReference type="AlphaFoldDB" id="A0A2Z6F010"/>